<evidence type="ECO:0000313" key="2">
    <source>
        <dbReference type="EMBL" id="MCG2673015.1"/>
    </source>
</evidence>
<dbReference type="Proteomes" id="UP001139012">
    <property type="component" value="Unassembled WGS sequence"/>
</dbReference>
<keyword evidence="3" id="KW-1185">Reference proteome</keyword>
<name>A0A9X1RJ17_9BRAD</name>
<proteinExistence type="predicted"/>
<evidence type="ECO:0000313" key="4">
    <source>
        <dbReference type="Proteomes" id="UP001139054"/>
    </source>
</evidence>
<dbReference type="Proteomes" id="UP001139054">
    <property type="component" value="Unassembled WGS sequence"/>
</dbReference>
<organism evidence="1 4">
    <name type="scientific">Bradyrhizobium zhengyangense</name>
    <dbReference type="NCBI Taxonomy" id="2911009"/>
    <lineage>
        <taxon>Bacteria</taxon>
        <taxon>Pseudomonadati</taxon>
        <taxon>Pseudomonadota</taxon>
        <taxon>Alphaproteobacteria</taxon>
        <taxon>Hyphomicrobiales</taxon>
        <taxon>Nitrobacteraceae</taxon>
        <taxon>Bradyrhizobium</taxon>
    </lineage>
</organism>
<protein>
    <submittedName>
        <fullName evidence="1">Uncharacterized protein</fullName>
    </submittedName>
</protein>
<comment type="caution">
    <text evidence="1">The sequence shown here is derived from an EMBL/GenBank/DDBJ whole genome shotgun (WGS) entry which is preliminary data.</text>
</comment>
<dbReference type="EMBL" id="JAKLTY010000037">
    <property type="protein sequence ID" value="MCG2632202.1"/>
    <property type="molecule type" value="Genomic_DNA"/>
</dbReference>
<accession>A0A9X1RJ17</accession>
<reference evidence="1" key="1">
    <citation type="submission" date="2022-01" db="EMBL/GenBank/DDBJ databases">
        <title>Genome sequnece data of strain Bradyrhizobium sp. nov.</title>
        <authorList>
            <person name="Zhang J."/>
        </authorList>
    </citation>
    <scope>NUCLEOTIDE SEQUENCE</scope>
    <source>
        <strain evidence="2">WYCCWR 12774</strain>
        <strain evidence="1">WYCCWR 13023</strain>
    </source>
</reference>
<dbReference type="RefSeq" id="WP_237874120.1">
    <property type="nucleotide sequence ID" value="NZ_JAKLTY010000037.1"/>
</dbReference>
<evidence type="ECO:0000313" key="1">
    <source>
        <dbReference type="EMBL" id="MCG2632202.1"/>
    </source>
</evidence>
<dbReference type="AlphaFoldDB" id="A0A9X1RJ17"/>
<gene>
    <name evidence="2" type="ORF">L6637_39540</name>
    <name evidence="1" type="ORF">L6654_36910</name>
</gene>
<evidence type="ECO:0000313" key="3">
    <source>
        <dbReference type="Proteomes" id="UP001139012"/>
    </source>
</evidence>
<dbReference type="EMBL" id="JAKLUA010000030">
    <property type="protein sequence ID" value="MCG2673015.1"/>
    <property type="molecule type" value="Genomic_DNA"/>
</dbReference>
<sequence length="192" mass="22220">MAPKQPSRKHFAEHYPLVMQRAGLTKSDDRARRFEAAVFTIFNTYWDARNQPTIAGFREALARYAKGQAMVLKALRSLDPIYSEINFAAQLPDLPAARREHEIERYLSIRGLVDRRRSDGGASIRDLDSMIARRDRGIYYLRDNPDTLARLLRRQRGDYRKDPETAQVVEPALQLLEEIGFTPSRKLTRKAF</sequence>